<evidence type="ECO:0000313" key="1">
    <source>
        <dbReference type="EMBL" id="GME79991.1"/>
    </source>
</evidence>
<reference evidence="1" key="1">
    <citation type="submission" date="2023-04" db="EMBL/GenBank/DDBJ databases">
        <title>Ambrosiozyma monospora NBRC 10751.</title>
        <authorList>
            <person name="Ichikawa N."/>
            <person name="Sato H."/>
            <person name="Tonouchi N."/>
        </authorList>
    </citation>
    <scope>NUCLEOTIDE SEQUENCE</scope>
    <source>
        <strain evidence="1">NBRC 10751</strain>
    </source>
</reference>
<proteinExistence type="predicted"/>
<evidence type="ECO:0000313" key="2">
    <source>
        <dbReference type="Proteomes" id="UP001165064"/>
    </source>
</evidence>
<dbReference type="Proteomes" id="UP001165064">
    <property type="component" value="Unassembled WGS sequence"/>
</dbReference>
<comment type="caution">
    <text evidence="1">The sequence shown here is derived from an EMBL/GenBank/DDBJ whole genome shotgun (WGS) entry which is preliminary data.</text>
</comment>
<organism evidence="1 2">
    <name type="scientific">Ambrosiozyma monospora</name>
    <name type="common">Yeast</name>
    <name type="synonym">Endomycopsis monosporus</name>
    <dbReference type="NCBI Taxonomy" id="43982"/>
    <lineage>
        <taxon>Eukaryota</taxon>
        <taxon>Fungi</taxon>
        <taxon>Dikarya</taxon>
        <taxon>Ascomycota</taxon>
        <taxon>Saccharomycotina</taxon>
        <taxon>Pichiomycetes</taxon>
        <taxon>Pichiales</taxon>
        <taxon>Pichiaceae</taxon>
        <taxon>Ambrosiozyma</taxon>
    </lineage>
</organism>
<sequence length="624" mass="66394">MKFSQTLSFHFLLVLSSITTTVLASPFNSNFKAISLITDDDHNGNPGYFKLSGRKSRGDSFKDSNPLHEAHMLQKRDDDGTVSFRLANQQTFYSVDIQVGSNQDEVVVLVDTGSADFWVMNSNNSYCSSTRGRSIDSAAAVGVSSQKRINKSQLRNFNEYISNSGSETSGKNAEVNAANANTDNVNNKDVDQTTVTQIVFPTDPSDSSAANNENPIDNQSNTDTSFLARPTLDCSTYGTFDPTNSDTFHNNNTGFGITYADQTFANGTWGYDNVIINGITISDLSLAVADHTDSSMGVLGISFGSLQTTYSGSGSNYYNAYTYENLPLKLKSAGMINKVTYSIYLNDSSSGNANILFGGVDHSKYAGQLTLLPIVNSLNSYGYSSPTHIEVTLNSVIIGDTRKQHQMEIASGAALALLDTGTTLTYIPDNLLSIIVEVLSLEVNSQTGYYTMDCSAGIDYFLTFNFQGFEIQIPLSSFLLDLTTYSGYRSSTCQLGLMSSGDNGVLLGDSFLRNMYLVVDLEDNVVAMAPANFGSYVEDIDPISGNGGIPSAVSAASYGATRGDDGVTVLSVNRSPRTESLSSYAVAATYGANVDHSSNGTVSGGSSVSGSGGRGSGGGIGFGI</sequence>
<keyword evidence="2" id="KW-1185">Reference proteome</keyword>
<dbReference type="EMBL" id="BSXS01002849">
    <property type="protein sequence ID" value="GME79991.1"/>
    <property type="molecule type" value="Genomic_DNA"/>
</dbReference>
<name>A0ACB5T2I2_AMBMO</name>
<protein>
    <submittedName>
        <fullName evidence="1">Unnamed protein product</fullName>
    </submittedName>
</protein>
<gene>
    <name evidence="1" type="ORF">Amon02_000423100</name>
</gene>
<accession>A0ACB5T2I2</accession>